<comment type="caution">
    <text evidence="1">The sequence shown here is derived from an EMBL/GenBank/DDBJ whole genome shotgun (WGS) entry which is preliminary data.</text>
</comment>
<organism evidence="1 2">
    <name type="scientific">Chengkuizengella axinellae</name>
    <dbReference type="NCBI Taxonomy" id="3064388"/>
    <lineage>
        <taxon>Bacteria</taxon>
        <taxon>Bacillati</taxon>
        <taxon>Bacillota</taxon>
        <taxon>Bacilli</taxon>
        <taxon>Bacillales</taxon>
        <taxon>Paenibacillaceae</taxon>
        <taxon>Chengkuizengella</taxon>
    </lineage>
</organism>
<accession>A0ABT9J133</accession>
<dbReference type="EMBL" id="JAVAMP010000007">
    <property type="protein sequence ID" value="MDP5275317.1"/>
    <property type="molecule type" value="Genomic_DNA"/>
</dbReference>
<proteinExistence type="predicted"/>
<evidence type="ECO:0000313" key="2">
    <source>
        <dbReference type="Proteomes" id="UP001231941"/>
    </source>
</evidence>
<dbReference type="Proteomes" id="UP001231941">
    <property type="component" value="Unassembled WGS sequence"/>
</dbReference>
<evidence type="ECO:0000313" key="1">
    <source>
        <dbReference type="EMBL" id="MDP5275317.1"/>
    </source>
</evidence>
<sequence length="139" mass="16506">MSGPSLKKLNSHRSIHDGVITEGRDLMERFLELYNNNQIKKARMVTDELTEHWETRAIAHADAEEEGFYQEKLDQKPELLEKINMLKRDHELLRILLREIKQLLPKEETHPDVIDRFKAMQLLMQIHNSEEEKYLLSDS</sequence>
<protein>
    <submittedName>
        <fullName evidence="1">Hemerythrin domain-containing protein</fullName>
    </submittedName>
</protein>
<gene>
    <name evidence="1" type="ORF">Q5Y73_14500</name>
</gene>
<keyword evidence="2" id="KW-1185">Reference proteome</keyword>
<reference evidence="1 2" key="1">
    <citation type="submission" date="2023-08" db="EMBL/GenBank/DDBJ databases">
        <authorList>
            <person name="Park J.-S."/>
        </authorList>
    </citation>
    <scope>NUCLEOTIDE SEQUENCE [LARGE SCALE GENOMIC DNA]</scope>
    <source>
        <strain evidence="1 2">2205SS18-9</strain>
    </source>
</reference>
<dbReference type="RefSeq" id="WP_305992627.1">
    <property type="nucleotide sequence ID" value="NZ_JAVAMP010000007.1"/>
</dbReference>
<name>A0ABT9J133_9BACL</name>